<dbReference type="InterPro" id="IPR050204">
    <property type="entry name" value="AraC_XylS_family_regulators"/>
</dbReference>
<accession>A0ABS7AFF2</accession>
<dbReference type="RefSeq" id="WP_219764478.1">
    <property type="nucleotide sequence ID" value="NZ_JAHYBZ010000006.1"/>
</dbReference>
<evidence type="ECO:0000259" key="4">
    <source>
        <dbReference type="PROSITE" id="PS01124"/>
    </source>
</evidence>
<dbReference type="EMBL" id="JAHYBZ010000006">
    <property type="protein sequence ID" value="MBW6399889.1"/>
    <property type="molecule type" value="Genomic_DNA"/>
</dbReference>
<keyword evidence="6" id="KW-1185">Reference proteome</keyword>
<dbReference type="SMART" id="SM00342">
    <property type="entry name" value="HTH_ARAC"/>
    <property type="match status" value="1"/>
</dbReference>
<dbReference type="Pfam" id="PF12833">
    <property type="entry name" value="HTH_18"/>
    <property type="match status" value="1"/>
</dbReference>
<keyword evidence="1" id="KW-0805">Transcription regulation</keyword>
<evidence type="ECO:0000313" key="5">
    <source>
        <dbReference type="EMBL" id="MBW6399889.1"/>
    </source>
</evidence>
<gene>
    <name evidence="5" type="ORF">KPL78_18665</name>
</gene>
<dbReference type="Proteomes" id="UP001196565">
    <property type="component" value="Unassembled WGS sequence"/>
</dbReference>
<proteinExistence type="predicted"/>
<organism evidence="5 6">
    <name type="scientific">Roseomonas alba</name>
    <dbReference type="NCBI Taxonomy" id="2846776"/>
    <lineage>
        <taxon>Bacteria</taxon>
        <taxon>Pseudomonadati</taxon>
        <taxon>Pseudomonadota</taxon>
        <taxon>Alphaproteobacteria</taxon>
        <taxon>Acetobacterales</taxon>
        <taxon>Roseomonadaceae</taxon>
        <taxon>Roseomonas</taxon>
    </lineage>
</organism>
<keyword evidence="2" id="KW-0238">DNA-binding</keyword>
<dbReference type="InterPro" id="IPR009057">
    <property type="entry name" value="Homeodomain-like_sf"/>
</dbReference>
<evidence type="ECO:0000256" key="2">
    <source>
        <dbReference type="ARBA" id="ARBA00023125"/>
    </source>
</evidence>
<protein>
    <submittedName>
        <fullName evidence="5">AraC family transcriptional regulator</fullName>
    </submittedName>
</protein>
<feature type="domain" description="HTH araC/xylS-type" evidence="4">
    <location>
        <begin position="199"/>
        <end position="297"/>
    </location>
</feature>
<dbReference type="SUPFAM" id="SSF46689">
    <property type="entry name" value="Homeodomain-like"/>
    <property type="match status" value="2"/>
</dbReference>
<name>A0ABS7AFF2_9PROT</name>
<reference evidence="5 6" key="1">
    <citation type="submission" date="2021-07" db="EMBL/GenBank/DDBJ databases">
        <authorList>
            <person name="So Y."/>
        </authorList>
    </citation>
    <scope>NUCLEOTIDE SEQUENCE [LARGE SCALE GENOMIC DNA]</scope>
    <source>
        <strain evidence="5 6">HJA6</strain>
    </source>
</reference>
<keyword evidence="3" id="KW-0804">Transcription</keyword>
<dbReference type="PANTHER" id="PTHR46796">
    <property type="entry name" value="HTH-TYPE TRANSCRIPTIONAL ACTIVATOR RHAS-RELATED"/>
    <property type="match status" value="1"/>
</dbReference>
<evidence type="ECO:0000313" key="6">
    <source>
        <dbReference type="Proteomes" id="UP001196565"/>
    </source>
</evidence>
<sequence length="314" mass="33324">MDPLATVIDLLRPHTAVSKPITGRGDWGVRYAAHDMPGFALVLDGGCWLAPDGHAPLRLVRGDFVLFPSTPAFEMVSRPGIACVPTAPSDTAMRHGDAEGEPDFRMLGGTFGIERVNAPVLLALLPGMVHIRAAESDTTRLARIVGLIMEECADDRPGGGTILTRLLEVMLVEALRRETIGEAGWQAGLLAGLRDPPLARVLRALHADVGAGWTVGELARIAGLSRSAFAVRFTQRVGCAPMEYLARWRMALAKDALHRGGVSLDRLAAEVGYESASAFSTAFRRRVGCAPGGFARAARRGHGGPPVAFAAPTP</sequence>
<dbReference type="PROSITE" id="PS00041">
    <property type="entry name" value="HTH_ARAC_FAMILY_1"/>
    <property type="match status" value="1"/>
</dbReference>
<dbReference type="Gene3D" id="1.10.10.60">
    <property type="entry name" value="Homeodomain-like"/>
    <property type="match status" value="2"/>
</dbReference>
<dbReference type="PANTHER" id="PTHR46796:SF7">
    <property type="entry name" value="ARAC FAMILY TRANSCRIPTIONAL REGULATOR"/>
    <property type="match status" value="1"/>
</dbReference>
<comment type="caution">
    <text evidence="5">The sequence shown here is derived from an EMBL/GenBank/DDBJ whole genome shotgun (WGS) entry which is preliminary data.</text>
</comment>
<evidence type="ECO:0000256" key="1">
    <source>
        <dbReference type="ARBA" id="ARBA00023015"/>
    </source>
</evidence>
<dbReference type="PROSITE" id="PS01124">
    <property type="entry name" value="HTH_ARAC_FAMILY_2"/>
    <property type="match status" value="1"/>
</dbReference>
<dbReference type="InterPro" id="IPR032783">
    <property type="entry name" value="AraC_lig"/>
</dbReference>
<dbReference type="InterPro" id="IPR018060">
    <property type="entry name" value="HTH_AraC"/>
</dbReference>
<evidence type="ECO:0000256" key="3">
    <source>
        <dbReference type="ARBA" id="ARBA00023163"/>
    </source>
</evidence>
<dbReference type="InterPro" id="IPR018062">
    <property type="entry name" value="HTH_AraC-typ_CS"/>
</dbReference>
<dbReference type="Pfam" id="PF12852">
    <property type="entry name" value="Cupin_6"/>
    <property type="match status" value="1"/>
</dbReference>